<gene>
    <name evidence="2" type="ORF">PUN28_010750</name>
</gene>
<evidence type="ECO:0000313" key="3">
    <source>
        <dbReference type="Proteomes" id="UP001430953"/>
    </source>
</evidence>
<dbReference type="EMBL" id="JADYXP020000010">
    <property type="protein sequence ID" value="KAL0115434.1"/>
    <property type="molecule type" value="Genomic_DNA"/>
</dbReference>
<evidence type="ECO:0000256" key="1">
    <source>
        <dbReference type="SAM" id="Phobius"/>
    </source>
</evidence>
<keyword evidence="3" id="KW-1185">Reference proteome</keyword>
<proteinExistence type="predicted"/>
<keyword evidence="1" id="KW-0472">Membrane</keyword>
<accession>A0AAW2FHK0</accession>
<reference evidence="2 3" key="1">
    <citation type="submission" date="2023-03" db="EMBL/GenBank/DDBJ databases">
        <title>High recombination rates correlate with genetic variation in Cardiocondyla obscurior ants.</title>
        <authorList>
            <person name="Errbii M."/>
        </authorList>
    </citation>
    <scope>NUCLEOTIDE SEQUENCE [LARGE SCALE GENOMIC DNA]</scope>
    <source>
        <strain evidence="2">Alpha-2009</strain>
        <tissue evidence="2">Whole body</tissue>
    </source>
</reference>
<evidence type="ECO:0000313" key="2">
    <source>
        <dbReference type="EMBL" id="KAL0115434.1"/>
    </source>
</evidence>
<organism evidence="2 3">
    <name type="scientific">Cardiocondyla obscurior</name>
    <dbReference type="NCBI Taxonomy" id="286306"/>
    <lineage>
        <taxon>Eukaryota</taxon>
        <taxon>Metazoa</taxon>
        <taxon>Ecdysozoa</taxon>
        <taxon>Arthropoda</taxon>
        <taxon>Hexapoda</taxon>
        <taxon>Insecta</taxon>
        <taxon>Pterygota</taxon>
        <taxon>Neoptera</taxon>
        <taxon>Endopterygota</taxon>
        <taxon>Hymenoptera</taxon>
        <taxon>Apocrita</taxon>
        <taxon>Aculeata</taxon>
        <taxon>Formicoidea</taxon>
        <taxon>Formicidae</taxon>
        <taxon>Myrmicinae</taxon>
        <taxon>Cardiocondyla</taxon>
    </lineage>
</organism>
<name>A0AAW2FHK0_9HYME</name>
<keyword evidence="1" id="KW-1133">Transmembrane helix</keyword>
<protein>
    <submittedName>
        <fullName evidence="2">Uncharacterized protein</fullName>
    </submittedName>
</protein>
<comment type="caution">
    <text evidence="2">The sequence shown here is derived from an EMBL/GenBank/DDBJ whole genome shotgun (WGS) entry which is preliminary data.</text>
</comment>
<sequence length="95" mass="10779">MDATAGTRNCSLPPLALHSNADFELLRRASAVTAIISGSKPHSKGRRQWSRAFVSLCYVISFPRIIPLVIQIHVNRDNVRKRISYVRIAFRKTLF</sequence>
<dbReference type="Proteomes" id="UP001430953">
    <property type="component" value="Unassembled WGS sequence"/>
</dbReference>
<dbReference type="AlphaFoldDB" id="A0AAW2FHK0"/>
<keyword evidence="1" id="KW-0812">Transmembrane</keyword>
<feature type="transmembrane region" description="Helical" evidence="1">
    <location>
        <begin position="52"/>
        <end position="74"/>
    </location>
</feature>